<dbReference type="EMBL" id="JBHRYQ010000001">
    <property type="protein sequence ID" value="MFC3809362.1"/>
    <property type="molecule type" value="Genomic_DNA"/>
</dbReference>
<organism evidence="1 2">
    <name type="scientific">Lacihabitans lacunae</name>
    <dbReference type="NCBI Taxonomy" id="1028214"/>
    <lineage>
        <taxon>Bacteria</taxon>
        <taxon>Pseudomonadati</taxon>
        <taxon>Bacteroidota</taxon>
        <taxon>Cytophagia</taxon>
        <taxon>Cytophagales</taxon>
        <taxon>Leadbetterellaceae</taxon>
        <taxon>Lacihabitans</taxon>
    </lineage>
</organism>
<proteinExistence type="predicted"/>
<evidence type="ECO:0000313" key="2">
    <source>
        <dbReference type="Proteomes" id="UP001595616"/>
    </source>
</evidence>
<protein>
    <submittedName>
        <fullName evidence="1">VOC family protein</fullName>
    </submittedName>
</protein>
<evidence type="ECO:0000313" key="1">
    <source>
        <dbReference type="EMBL" id="MFC3809362.1"/>
    </source>
</evidence>
<name>A0ABV7YTK1_9BACT</name>
<dbReference type="PANTHER" id="PTHR36503:SF2">
    <property type="entry name" value="BLR2408 PROTEIN"/>
    <property type="match status" value="1"/>
</dbReference>
<sequence>MKQIFLNLPVNDLLVSSVFYTALGFKNEPLFSGENQNCMVWSDQIYVMLQTKAFFGSGNNKITAATHTHASASFTLPVESLDKVNQMVESGLKSGGKEPIPMQDLGFMQIRTLEDPDGHTWGIIHLDIEEFKVFKEI</sequence>
<accession>A0ABV7YTK1</accession>
<gene>
    <name evidence="1" type="ORF">ACFOOI_01730</name>
</gene>
<keyword evidence="2" id="KW-1185">Reference proteome</keyword>
<dbReference type="Proteomes" id="UP001595616">
    <property type="component" value="Unassembled WGS sequence"/>
</dbReference>
<dbReference type="Gene3D" id="3.10.180.10">
    <property type="entry name" value="2,3-Dihydroxybiphenyl 1,2-Dioxygenase, domain 1"/>
    <property type="match status" value="1"/>
</dbReference>
<dbReference type="InterPro" id="IPR029068">
    <property type="entry name" value="Glyas_Bleomycin-R_OHBP_Dase"/>
</dbReference>
<reference evidence="2" key="1">
    <citation type="journal article" date="2019" name="Int. J. Syst. Evol. Microbiol.">
        <title>The Global Catalogue of Microorganisms (GCM) 10K type strain sequencing project: providing services to taxonomists for standard genome sequencing and annotation.</title>
        <authorList>
            <consortium name="The Broad Institute Genomics Platform"/>
            <consortium name="The Broad Institute Genome Sequencing Center for Infectious Disease"/>
            <person name="Wu L."/>
            <person name="Ma J."/>
        </authorList>
    </citation>
    <scope>NUCLEOTIDE SEQUENCE [LARGE SCALE GENOMIC DNA]</scope>
    <source>
        <strain evidence="2">CECT 7956</strain>
    </source>
</reference>
<dbReference type="RefSeq" id="WP_379834321.1">
    <property type="nucleotide sequence ID" value="NZ_JBHRYQ010000001.1"/>
</dbReference>
<dbReference type="SUPFAM" id="SSF54593">
    <property type="entry name" value="Glyoxalase/Bleomycin resistance protein/Dihydroxybiphenyl dioxygenase"/>
    <property type="match status" value="1"/>
</dbReference>
<comment type="caution">
    <text evidence="1">The sequence shown here is derived from an EMBL/GenBank/DDBJ whole genome shotgun (WGS) entry which is preliminary data.</text>
</comment>
<dbReference type="PANTHER" id="PTHR36503">
    <property type="entry name" value="BLR2520 PROTEIN"/>
    <property type="match status" value="1"/>
</dbReference>